<dbReference type="InterPro" id="IPR009057">
    <property type="entry name" value="Homeodomain-like_sf"/>
</dbReference>
<dbReference type="Pfam" id="PF13340">
    <property type="entry name" value="DUF4096"/>
    <property type="match status" value="1"/>
</dbReference>
<keyword evidence="2 4" id="KW-0238">DNA-binding</keyword>
<dbReference type="SUPFAM" id="SSF46689">
    <property type="entry name" value="Homeodomain-like"/>
    <property type="match status" value="1"/>
</dbReference>
<dbReference type="Pfam" id="PF00440">
    <property type="entry name" value="TetR_N"/>
    <property type="match status" value="1"/>
</dbReference>
<dbReference type="Gene3D" id="1.10.10.60">
    <property type="entry name" value="Homeodomain-like"/>
    <property type="match status" value="1"/>
</dbReference>
<reference evidence="7 8" key="1">
    <citation type="journal article" date="2019" name="Int. J. Syst. Evol. Microbiol.">
        <title>The Global Catalogue of Microorganisms (GCM) 10K type strain sequencing project: providing services to taxonomists for standard genome sequencing and annotation.</title>
        <authorList>
            <consortium name="The Broad Institute Genomics Platform"/>
            <consortium name="The Broad Institute Genome Sequencing Center for Infectious Disease"/>
            <person name="Wu L."/>
            <person name="Ma J."/>
        </authorList>
    </citation>
    <scope>NUCLEOTIDE SEQUENCE [LARGE SCALE GENOMIC DNA]</scope>
    <source>
        <strain evidence="7 8">JCM 16009</strain>
    </source>
</reference>
<dbReference type="PANTHER" id="PTHR46637:SF1">
    <property type="entry name" value="BLL5188 PROTEIN"/>
    <property type="match status" value="1"/>
</dbReference>
<gene>
    <name evidence="7" type="ORF">GCM10009836_49900</name>
</gene>
<dbReference type="InterPro" id="IPR025161">
    <property type="entry name" value="IS402-like_dom"/>
</dbReference>
<dbReference type="PRINTS" id="PR00455">
    <property type="entry name" value="HTHTETR"/>
</dbReference>
<organism evidence="7 8">
    <name type="scientific">Pseudonocardia ailaonensis</name>
    <dbReference type="NCBI Taxonomy" id="367279"/>
    <lineage>
        <taxon>Bacteria</taxon>
        <taxon>Bacillati</taxon>
        <taxon>Actinomycetota</taxon>
        <taxon>Actinomycetes</taxon>
        <taxon>Pseudonocardiales</taxon>
        <taxon>Pseudonocardiaceae</taxon>
        <taxon>Pseudonocardia</taxon>
    </lineage>
</organism>
<keyword evidence="3" id="KW-0804">Transcription</keyword>
<accession>A0ABN2ND10</accession>
<feature type="region of interest" description="Disordered" evidence="5">
    <location>
        <begin position="171"/>
        <end position="198"/>
    </location>
</feature>
<keyword evidence="8" id="KW-1185">Reference proteome</keyword>
<dbReference type="Pfam" id="PF16859">
    <property type="entry name" value="TetR_C_11"/>
    <property type="match status" value="1"/>
</dbReference>
<evidence type="ECO:0000256" key="4">
    <source>
        <dbReference type="PROSITE-ProRule" id="PRU00335"/>
    </source>
</evidence>
<evidence type="ECO:0000256" key="3">
    <source>
        <dbReference type="ARBA" id="ARBA00023163"/>
    </source>
</evidence>
<evidence type="ECO:0000313" key="7">
    <source>
        <dbReference type="EMBL" id="GAA1863556.1"/>
    </source>
</evidence>
<dbReference type="InterPro" id="IPR036271">
    <property type="entry name" value="Tet_transcr_reg_TetR-rel_C_sf"/>
</dbReference>
<dbReference type="Proteomes" id="UP001500449">
    <property type="component" value="Unassembled WGS sequence"/>
</dbReference>
<dbReference type="EMBL" id="BAAAQK010000018">
    <property type="protein sequence ID" value="GAA1863556.1"/>
    <property type="molecule type" value="Genomic_DNA"/>
</dbReference>
<comment type="caution">
    <text evidence="7">The sequence shown here is derived from an EMBL/GenBank/DDBJ whole genome shotgun (WGS) entry which is preliminary data.</text>
</comment>
<keyword evidence="1" id="KW-0805">Transcription regulation</keyword>
<feature type="domain" description="HTH tetR-type" evidence="6">
    <location>
        <begin position="1"/>
        <end position="55"/>
    </location>
</feature>
<proteinExistence type="predicted"/>
<dbReference type="PROSITE" id="PS50977">
    <property type="entry name" value="HTH_TETR_2"/>
    <property type="match status" value="1"/>
</dbReference>
<evidence type="ECO:0000259" key="6">
    <source>
        <dbReference type="PROSITE" id="PS50977"/>
    </source>
</evidence>
<feature type="compositionally biased region" description="Pro residues" evidence="5">
    <location>
        <begin position="176"/>
        <end position="186"/>
    </location>
</feature>
<dbReference type="InterPro" id="IPR001647">
    <property type="entry name" value="HTH_TetR"/>
</dbReference>
<name>A0ABN2ND10_9PSEU</name>
<feature type="DNA-binding region" description="H-T-H motif" evidence="4">
    <location>
        <begin position="18"/>
        <end position="37"/>
    </location>
</feature>
<dbReference type="PANTHER" id="PTHR46637">
    <property type="entry name" value="TIS1421-TRANSPOSASE PROTEIN A"/>
    <property type="match status" value="1"/>
</dbReference>
<evidence type="ECO:0000256" key="2">
    <source>
        <dbReference type="ARBA" id="ARBA00023125"/>
    </source>
</evidence>
<evidence type="ECO:0000256" key="5">
    <source>
        <dbReference type="SAM" id="MobiDB-lite"/>
    </source>
</evidence>
<sequence>MLDATTTLLRDVGFARLTIDAISERSGVAKATIYRWWNNRSDVAMEALLGQRGPSEPFVHEGSALSNLRTHLTEAAGFLSGPTGRLVAGIVGDAQHDAQIARAFRERFLAQRRTLIMRLLAAAVAEGDVRPDVDHDVLVDLLTGALYYRLLVTGAPLSADVADRALDTVLQGVRPGPAPDAPPSAGPPEHGEHGRAALSDDEWSRVAPLLPAPHPRGGRPQADLRMVLAGIVYRHRTGIAWRDLPRDRFGPWQTVWKWHRHLVEDGTWPRIWASLRSGTEADEV</sequence>
<dbReference type="InterPro" id="IPR011075">
    <property type="entry name" value="TetR_C"/>
</dbReference>
<dbReference type="Gene3D" id="1.10.357.10">
    <property type="entry name" value="Tetracycline Repressor, domain 2"/>
    <property type="match status" value="1"/>
</dbReference>
<dbReference type="InterPro" id="IPR052909">
    <property type="entry name" value="Transposase_6_like"/>
</dbReference>
<dbReference type="SUPFAM" id="SSF48498">
    <property type="entry name" value="Tetracyclin repressor-like, C-terminal domain"/>
    <property type="match status" value="1"/>
</dbReference>
<evidence type="ECO:0000313" key="8">
    <source>
        <dbReference type="Proteomes" id="UP001500449"/>
    </source>
</evidence>
<evidence type="ECO:0000256" key="1">
    <source>
        <dbReference type="ARBA" id="ARBA00023015"/>
    </source>
</evidence>
<protein>
    <recommendedName>
        <fullName evidence="6">HTH tetR-type domain-containing protein</fullName>
    </recommendedName>
</protein>